<dbReference type="PANTHER" id="PTHR45947:SF13">
    <property type="entry name" value="TRANSFERASE"/>
    <property type="match status" value="1"/>
</dbReference>
<organism evidence="4 5">
    <name type="scientific">Tessaracoccus bendigoensis DSM 12906</name>
    <dbReference type="NCBI Taxonomy" id="1123357"/>
    <lineage>
        <taxon>Bacteria</taxon>
        <taxon>Bacillati</taxon>
        <taxon>Actinomycetota</taxon>
        <taxon>Actinomycetes</taxon>
        <taxon>Propionibacteriales</taxon>
        <taxon>Propionibacteriaceae</taxon>
        <taxon>Tessaracoccus</taxon>
    </lineage>
</organism>
<dbReference type="STRING" id="1123357.SAMN02745244_03407"/>
<evidence type="ECO:0000313" key="4">
    <source>
        <dbReference type="EMBL" id="SHJ84903.1"/>
    </source>
</evidence>
<dbReference type="GO" id="GO:0016757">
    <property type="term" value="F:glycosyltransferase activity"/>
    <property type="evidence" value="ECO:0007669"/>
    <property type="project" value="UniProtKB-KW"/>
</dbReference>
<proteinExistence type="predicted"/>
<dbReference type="AlphaFoldDB" id="A0A1M6MNQ2"/>
<evidence type="ECO:0000256" key="1">
    <source>
        <dbReference type="ARBA" id="ARBA00022676"/>
    </source>
</evidence>
<dbReference type="PANTHER" id="PTHR45947">
    <property type="entry name" value="SULFOQUINOVOSYL TRANSFERASE SQD2"/>
    <property type="match status" value="1"/>
</dbReference>
<accession>A0A1M6MNQ2</accession>
<evidence type="ECO:0000256" key="2">
    <source>
        <dbReference type="ARBA" id="ARBA00022679"/>
    </source>
</evidence>
<dbReference type="EMBL" id="FQZG01000092">
    <property type="protein sequence ID" value="SHJ84903.1"/>
    <property type="molecule type" value="Genomic_DNA"/>
</dbReference>
<name>A0A1M6MNQ2_9ACTN</name>
<dbReference type="InterPro" id="IPR050194">
    <property type="entry name" value="Glycosyltransferase_grp1"/>
</dbReference>
<dbReference type="GO" id="GO:1901137">
    <property type="term" value="P:carbohydrate derivative biosynthetic process"/>
    <property type="evidence" value="ECO:0007669"/>
    <property type="project" value="UniProtKB-ARBA"/>
</dbReference>
<sequence>MRIAQLANFVGPTSGGMKVVIETLGQGYVEAGHTRIFVSPGARDEVTETEAGILVSVRAPKVSEQYRMIFQPWRALDVLDRFRPTSIEVSDKWTLSPAGRWAAKRSVGSVLFSHERLSDMLAMWARRSFGVETVVGALNRRLSKSFDSVVVTSRFAADEFANTGANLHLVPLGVDLGTFNPRAGTPVDDGVLKFCYVGRLSHEKSPQLAVETVVELHRRGHRVRLDLYGTGPDKAELQRIAGDAPVFFRGFVAGRAEVAARIAAADLALSVCPAETFGLAVLEALACGTPVVTSNRGGAHELVDGTSGAAGDPNAASLADAVESLLPRLDPDLRAAARARAERYPWQSTVDQMLALHDELANEVPYRSLKGFARNNKLGRLR</sequence>
<feature type="domain" description="Glycosyltransferase subfamily 4-like N-terminal" evidence="3">
    <location>
        <begin position="15"/>
        <end position="176"/>
    </location>
</feature>
<evidence type="ECO:0000313" key="5">
    <source>
        <dbReference type="Proteomes" id="UP000184512"/>
    </source>
</evidence>
<dbReference type="SUPFAM" id="SSF53756">
    <property type="entry name" value="UDP-Glycosyltransferase/glycogen phosphorylase"/>
    <property type="match status" value="1"/>
</dbReference>
<evidence type="ECO:0000259" key="3">
    <source>
        <dbReference type="Pfam" id="PF13439"/>
    </source>
</evidence>
<dbReference type="Proteomes" id="UP000184512">
    <property type="component" value="Unassembled WGS sequence"/>
</dbReference>
<keyword evidence="5" id="KW-1185">Reference proteome</keyword>
<dbReference type="InterPro" id="IPR028098">
    <property type="entry name" value="Glyco_trans_4-like_N"/>
</dbReference>
<keyword evidence="1 4" id="KW-0328">Glycosyltransferase</keyword>
<keyword evidence="2 4" id="KW-0808">Transferase</keyword>
<dbReference type="Gene3D" id="3.40.50.2000">
    <property type="entry name" value="Glycogen Phosphorylase B"/>
    <property type="match status" value="2"/>
</dbReference>
<dbReference type="Pfam" id="PF13692">
    <property type="entry name" value="Glyco_trans_1_4"/>
    <property type="match status" value="1"/>
</dbReference>
<reference evidence="4 5" key="1">
    <citation type="submission" date="2016-11" db="EMBL/GenBank/DDBJ databases">
        <authorList>
            <person name="Jaros S."/>
            <person name="Januszkiewicz K."/>
            <person name="Wedrychowicz H."/>
        </authorList>
    </citation>
    <scope>NUCLEOTIDE SEQUENCE [LARGE SCALE GENOMIC DNA]</scope>
    <source>
        <strain evidence="4 5">DSM 12906</strain>
    </source>
</reference>
<dbReference type="Pfam" id="PF13439">
    <property type="entry name" value="Glyco_transf_4"/>
    <property type="match status" value="1"/>
</dbReference>
<gene>
    <name evidence="4" type="ORF">SAMN02745244_03407</name>
</gene>
<protein>
    <submittedName>
        <fullName evidence="4">Alpha-1,6-mannosyltransferase</fullName>
    </submittedName>
</protein>